<dbReference type="InterPro" id="IPR029499">
    <property type="entry name" value="PduO-typ"/>
</dbReference>
<keyword evidence="2 4" id="KW-0547">Nucleotide-binding</keyword>
<protein>
    <recommendedName>
        <fullName evidence="4">Corrinoid adenosyltransferase</fullName>
        <ecNumber evidence="4">2.5.1.17</ecNumber>
    </recommendedName>
    <alternativeName>
        <fullName evidence="4">Cob(II)alamin adenosyltransferase</fullName>
    </alternativeName>
    <alternativeName>
        <fullName evidence="4">Cob(II)yrinic acid a,c-diamide adenosyltransferase</fullName>
    </alternativeName>
    <alternativeName>
        <fullName evidence="4">Cobinamide/cobalamin adenosyltransferase</fullName>
    </alternativeName>
</protein>
<dbReference type="NCBIfam" id="TIGR00636">
    <property type="entry name" value="PduO_Nterm"/>
    <property type="match status" value="1"/>
</dbReference>
<organism evidence="6 7">
    <name type="scientific">Thermosipho melanesiensis</name>
    <dbReference type="NCBI Taxonomy" id="46541"/>
    <lineage>
        <taxon>Bacteria</taxon>
        <taxon>Thermotogati</taxon>
        <taxon>Thermotogota</taxon>
        <taxon>Thermotogae</taxon>
        <taxon>Thermotogales</taxon>
        <taxon>Fervidobacteriaceae</taxon>
        <taxon>Thermosipho</taxon>
    </lineage>
</organism>
<accession>A0ABM6GGB1</accession>
<keyword evidence="1 4" id="KW-0808">Transferase</keyword>
<keyword evidence="3 4" id="KW-0067">ATP-binding</keyword>
<reference evidence="6 7" key="1">
    <citation type="submission" date="2014-02" db="EMBL/GenBank/DDBJ databases">
        <title>Diversity of Thermotogales isolates from hydrothermal vents.</title>
        <authorList>
            <person name="Haverkamp T.H.A."/>
            <person name="Lossouarn J."/>
            <person name="Geslin C."/>
            <person name="Nesbo C.L."/>
        </authorList>
    </citation>
    <scope>NUCLEOTIDE SEQUENCE [LARGE SCALE GENOMIC DNA]</scope>
    <source>
        <strain evidence="6 7">431</strain>
    </source>
</reference>
<keyword evidence="4" id="KW-0169">Cobalamin biosynthesis</keyword>
<sequence length="174" mass="20148">MMISTKKGDLGFTSLANGERVDKDNLRVEAYGTIDELVSNLGIARAYLSGKIRDIIEEIQKDLFRMATELAKGEKFVKLIDNEDVERVTKYVEDFEKDLNLNTFVIPGMKKESAYMDVCRTIARRAERNIVRLSKNEKIRKEILAYINRVSDLFYVIARYLEKDEINKIKVSEL</sequence>
<evidence type="ECO:0000256" key="3">
    <source>
        <dbReference type="ARBA" id="ARBA00022840"/>
    </source>
</evidence>
<comment type="pathway">
    <text evidence="4">Cofactor biosynthesis; adenosylcobalamin biosynthesis; adenosylcobalamin from cob(II)yrinate a,c-diamide: step 2/7.</text>
</comment>
<dbReference type="InterPro" id="IPR036451">
    <property type="entry name" value="CblAdoTrfase-like_sf"/>
</dbReference>
<dbReference type="InterPro" id="IPR016030">
    <property type="entry name" value="CblAdoTrfase-like"/>
</dbReference>
<dbReference type="Gene3D" id="1.20.1200.10">
    <property type="entry name" value="Cobalamin adenosyltransferase-like"/>
    <property type="match status" value="1"/>
</dbReference>
<feature type="domain" description="Cobalamin adenosyltransferase-like" evidence="5">
    <location>
        <begin position="3"/>
        <end position="161"/>
    </location>
</feature>
<dbReference type="EMBL" id="CP007389">
    <property type="protein sequence ID" value="APT74644.1"/>
    <property type="molecule type" value="Genomic_DNA"/>
</dbReference>
<evidence type="ECO:0000256" key="1">
    <source>
        <dbReference type="ARBA" id="ARBA00022679"/>
    </source>
</evidence>
<comment type="catalytic activity">
    <reaction evidence="4">
        <text>2 cob(II)yrinate a,c diamide + reduced [electron-transfer flavoprotein] + 2 ATP = 2 adenosylcob(III)yrinate a,c-diamide + 2 triphosphate + oxidized [electron-transfer flavoprotein] + 3 H(+)</text>
        <dbReference type="Rhea" id="RHEA:11528"/>
        <dbReference type="Rhea" id="RHEA-COMP:10685"/>
        <dbReference type="Rhea" id="RHEA-COMP:10686"/>
        <dbReference type="ChEBI" id="CHEBI:15378"/>
        <dbReference type="ChEBI" id="CHEBI:18036"/>
        <dbReference type="ChEBI" id="CHEBI:30616"/>
        <dbReference type="ChEBI" id="CHEBI:57692"/>
        <dbReference type="ChEBI" id="CHEBI:58307"/>
        <dbReference type="ChEBI" id="CHEBI:58503"/>
        <dbReference type="ChEBI" id="CHEBI:58537"/>
        <dbReference type="EC" id="2.5.1.17"/>
    </reaction>
</comment>
<dbReference type="Proteomes" id="UP000185490">
    <property type="component" value="Chromosome"/>
</dbReference>
<dbReference type="SUPFAM" id="SSF89028">
    <property type="entry name" value="Cobalamin adenosyltransferase-like"/>
    <property type="match status" value="1"/>
</dbReference>
<gene>
    <name evidence="6" type="ORF">BW47_09360</name>
</gene>
<comment type="similarity">
    <text evidence="4">Belongs to the Cob(I)alamin adenosyltransferase family.</text>
</comment>
<comment type="catalytic activity">
    <reaction evidence="4">
        <text>2 cob(II)alamin + reduced [electron-transfer flavoprotein] + 2 ATP = 2 adenosylcob(III)alamin + 2 triphosphate + oxidized [electron-transfer flavoprotein] + 3 H(+)</text>
        <dbReference type="Rhea" id="RHEA:28671"/>
        <dbReference type="Rhea" id="RHEA-COMP:10685"/>
        <dbReference type="Rhea" id="RHEA-COMP:10686"/>
        <dbReference type="ChEBI" id="CHEBI:15378"/>
        <dbReference type="ChEBI" id="CHEBI:16304"/>
        <dbReference type="ChEBI" id="CHEBI:18036"/>
        <dbReference type="ChEBI" id="CHEBI:18408"/>
        <dbReference type="ChEBI" id="CHEBI:30616"/>
        <dbReference type="ChEBI" id="CHEBI:57692"/>
        <dbReference type="ChEBI" id="CHEBI:58307"/>
        <dbReference type="EC" id="2.5.1.17"/>
    </reaction>
</comment>
<dbReference type="PANTHER" id="PTHR12213">
    <property type="entry name" value="CORRINOID ADENOSYLTRANSFERASE"/>
    <property type="match status" value="1"/>
</dbReference>
<evidence type="ECO:0000259" key="5">
    <source>
        <dbReference type="Pfam" id="PF01923"/>
    </source>
</evidence>
<evidence type="ECO:0000256" key="4">
    <source>
        <dbReference type="RuleBase" id="RU366026"/>
    </source>
</evidence>
<dbReference type="Pfam" id="PF01923">
    <property type="entry name" value="Cob_adeno_trans"/>
    <property type="match status" value="1"/>
</dbReference>
<dbReference type="EC" id="2.5.1.17" evidence="4"/>
<evidence type="ECO:0000256" key="2">
    <source>
        <dbReference type="ARBA" id="ARBA00022741"/>
    </source>
</evidence>
<evidence type="ECO:0000313" key="6">
    <source>
        <dbReference type="EMBL" id="APT74644.1"/>
    </source>
</evidence>
<evidence type="ECO:0000313" key="7">
    <source>
        <dbReference type="Proteomes" id="UP000185490"/>
    </source>
</evidence>
<keyword evidence="7" id="KW-1185">Reference proteome</keyword>
<name>A0ABM6GGB1_9BACT</name>
<proteinExistence type="inferred from homology"/>
<dbReference type="PANTHER" id="PTHR12213:SF0">
    <property type="entry name" value="CORRINOID ADENOSYLTRANSFERASE MMAB"/>
    <property type="match status" value="1"/>
</dbReference>